<gene>
    <name evidence="3" type="ORF">FGU65_01720</name>
</gene>
<keyword evidence="3" id="KW-0378">Hydrolase</keyword>
<feature type="transmembrane region" description="Helical" evidence="1">
    <location>
        <begin position="61"/>
        <end position="81"/>
    </location>
</feature>
<proteinExistence type="predicted"/>
<dbReference type="RefSeq" id="WP_301662673.1">
    <property type="nucleotide sequence ID" value="NZ_VCYH01000001.1"/>
</dbReference>
<keyword evidence="1" id="KW-1133">Transmembrane helix</keyword>
<evidence type="ECO:0000256" key="1">
    <source>
        <dbReference type="SAM" id="Phobius"/>
    </source>
</evidence>
<dbReference type="Proteomes" id="UP001168338">
    <property type="component" value="Unassembled WGS sequence"/>
</dbReference>
<evidence type="ECO:0000313" key="3">
    <source>
        <dbReference type="EMBL" id="MDN7023628.1"/>
    </source>
</evidence>
<feature type="transmembrane region" description="Helical" evidence="1">
    <location>
        <begin position="93"/>
        <end position="116"/>
    </location>
</feature>
<name>A0ABT8M6S3_9EURY</name>
<dbReference type="InterPro" id="IPR003675">
    <property type="entry name" value="Rce1/LyrA-like_dom"/>
</dbReference>
<feature type="domain" description="CAAX prenyl protease 2/Lysostaphin resistance protein A-like" evidence="2">
    <location>
        <begin position="137"/>
        <end position="245"/>
    </location>
</feature>
<organism evidence="3 4">
    <name type="scientific">Methanoculleus frigidifontis</name>
    <dbReference type="NCBI Taxonomy" id="2584085"/>
    <lineage>
        <taxon>Archaea</taxon>
        <taxon>Methanobacteriati</taxon>
        <taxon>Methanobacteriota</taxon>
        <taxon>Stenosarchaea group</taxon>
        <taxon>Methanomicrobia</taxon>
        <taxon>Methanomicrobiales</taxon>
        <taxon>Methanomicrobiaceae</taxon>
        <taxon>Methanoculleus</taxon>
    </lineage>
</organism>
<dbReference type="Pfam" id="PF02517">
    <property type="entry name" value="Rce1-like"/>
    <property type="match status" value="1"/>
</dbReference>
<keyword evidence="3" id="KW-0645">Protease</keyword>
<feature type="transmembrane region" description="Helical" evidence="1">
    <location>
        <begin position="128"/>
        <end position="150"/>
    </location>
</feature>
<accession>A0ABT8M6S3</accession>
<evidence type="ECO:0000259" key="2">
    <source>
        <dbReference type="Pfam" id="PF02517"/>
    </source>
</evidence>
<keyword evidence="1" id="KW-0812">Transmembrane</keyword>
<feature type="transmembrane region" description="Helical" evidence="1">
    <location>
        <begin position="208"/>
        <end position="226"/>
    </location>
</feature>
<dbReference type="EMBL" id="VCYH01000001">
    <property type="protein sequence ID" value="MDN7023628.1"/>
    <property type="molecule type" value="Genomic_DNA"/>
</dbReference>
<feature type="transmembrane region" description="Helical" evidence="1">
    <location>
        <begin position="233"/>
        <end position="253"/>
    </location>
</feature>
<feature type="transmembrane region" description="Helical" evidence="1">
    <location>
        <begin position="259"/>
        <end position="284"/>
    </location>
</feature>
<feature type="transmembrane region" description="Helical" evidence="1">
    <location>
        <begin position="178"/>
        <end position="196"/>
    </location>
</feature>
<keyword evidence="4" id="KW-1185">Reference proteome</keyword>
<comment type="caution">
    <text evidence="3">The sequence shown here is derived from an EMBL/GenBank/DDBJ whole genome shotgun (WGS) entry which is preliminary data.</text>
</comment>
<keyword evidence="1" id="KW-0472">Membrane</keyword>
<keyword evidence="3" id="KW-0482">Metalloprotease</keyword>
<dbReference type="GO" id="GO:0008237">
    <property type="term" value="F:metallopeptidase activity"/>
    <property type="evidence" value="ECO:0007669"/>
    <property type="project" value="UniProtKB-KW"/>
</dbReference>
<reference evidence="3" key="1">
    <citation type="submission" date="2019-05" db="EMBL/GenBank/DDBJ databases">
        <title>Methanoculleus sp. FWC-SCC1, a methanogenic archaeon isolated from deep marine cold seep.</title>
        <authorList>
            <person name="Chen Y.-W."/>
            <person name="Chen S.-C."/>
            <person name="Teng N.-H."/>
            <person name="Lai M.-C."/>
        </authorList>
    </citation>
    <scope>NUCLEOTIDE SEQUENCE</scope>
    <source>
        <strain evidence="3">FWC-SCC1</strain>
    </source>
</reference>
<protein>
    <submittedName>
        <fullName evidence="3">CPBP family intramembrane metalloprotease</fullName>
    </submittedName>
</protein>
<evidence type="ECO:0000313" key="4">
    <source>
        <dbReference type="Proteomes" id="UP001168338"/>
    </source>
</evidence>
<feature type="transmembrane region" description="Helical" evidence="1">
    <location>
        <begin position="20"/>
        <end position="41"/>
    </location>
</feature>
<sequence length="288" mass="31274">MAKLRSVQFPFDALREVALWLIAVVILLKIVFSVMINLVIFAGGYLNPVYTVTGGLVQSTLIVNLAEFLIIVGIILTVSGLRAGDLGLRRESIPGAVVTVTGCWVLVQVAGALWSLDRYGTLVLADLWQQAAVAAILGAFLAQVFGNALFEETLYRGFLLPQFFIKLRAAWLGRHPEVRLAAALLISQSIFALLHIPNRIYQGIPPSAWIPGLVTLLGMGVLYAFVYLRTQNLFIAVGLHALVNMPVALFLPQSLGRNLFILLALLIAVFWPVLTGGLAGICGVDRRS</sequence>